<dbReference type="CDD" id="cd00042">
    <property type="entry name" value="CY"/>
    <property type="match status" value="1"/>
</dbReference>
<feature type="domain" description="Cystatin" evidence="4">
    <location>
        <begin position="33"/>
        <end position="123"/>
    </location>
</feature>
<dbReference type="GO" id="GO:0004869">
    <property type="term" value="F:cysteine-type endopeptidase inhibitor activity"/>
    <property type="evidence" value="ECO:0007669"/>
    <property type="project" value="UniProtKB-KW"/>
</dbReference>
<evidence type="ECO:0000313" key="5">
    <source>
        <dbReference type="EMBL" id="KAG8385835.1"/>
    </source>
</evidence>
<protein>
    <recommendedName>
        <fullName evidence="4">Cystatin domain-containing protein</fullName>
    </recommendedName>
</protein>
<dbReference type="PANTHER" id="PTHR47364:SF2">
    <property type="entry name" value="CYSTEINE PROTEINASE INHIBITOR 5"/>
    <property type="match status" value="1"/>
</dbReference>
<dbReference type="SUPFAM" id="SSF54403">
    <property type="entry name" value="Cystatin/monellin"/>
    <property type="match status" value="2"/>
</dbReference>
<sequence length="230" mass="26233">MALIEAHPLVFIILSLLVAPSTSSANSGDLKLLRLGGPWRPITDPKDHKVLEIAKFAVDEHNKLAKTNLRFQNVINGTMKVVGGRIYRFVISARDGNAPDNYLALVYEKPWQHSKFLISFKKVFQRFLFLSFVVALDSNPVDNWRVIENVEDPKVKGVGEFAVKAHNEEKNTHLVFEHVIGGVSQFDHGIRNTYYMLFISAKDGHASHKYGTFVRTWLHNNYLVEFKQEN</sequence>
<comment type="caution">
    <text evidence="5">The sequence shown here is derived from an EMBL/GenBank/DDBJ whole genome shotgun (WGS) entry which is preliminary data.</text>
</comment>
<dbReference type="Pfam" id="PF16845">
    <property type="entry name" value="SQAPI"/>
    <property type="match status" value="2"/>
</dbReference>
<dbReference type="Gene3D" id="3.10.450.10">
    <property type="match status" value="2"/>
</dbReference>
<dbReference type="EMBL" id="WHWC01000003">
    <property type="protein sequence ID" value="KAG8385835.1"/>
    <property type="molecule type" value="Genomic_DNA"/>
</dbReference>
<evidence type="ECO:0000256" key="3">
    <source>
        <dbReference type="SAM" id="SignalP"/>
    </source>
</evidence>
<dbReference type="AlphaFoldDB" id="A0AAV6XWF5"/>
<keyword evidence="6" id="KW-1185">Reference proteome</keyword>
<organism evidence="5 6">
    <name type="scientific">Buddleja alternifolia</name>
    <dbReference type="NCBI Taxonomy" id="168488"/>
    <lineage>
        <taxon>Eukaryota</taxon>
        <taxon>Viridiplantae</taxon>
        <taxon>Streptophyta</taxon>
        <taxon>Embryophyta</taxon>
        <taxon>Tracheophyta</taxon>
        <taxon>Spermatophyta</taxon>
        <taxon>Magnoliopsida</taxon>
        <taxon>eudicotyledons</taxon>
        <taxon>Gunneridae</taxon>
        <taxon>Pentapetalae</taxon>
        <taxon>asterids</taxon>
        <taxon>lamiids</taxon>
        <taxon>Lamiales</taxon>
        <taxon>Scrophulariaceae</taxon>
        <taxon>Buddlejeae</taxon>
        <taxon>Buddleja</taxon>
    </lineage>
</organism>
<evidence type="ECO:0000313" key="6">
    <source>
        <dbReference type="Proteomes" id="UP000826271"/>
    </source>
</evidence>
<keyword evidence="1" id="KW-0646">Protease inhibitor</keyword>
<name>A0AAV6XWF5_9LAMI</name>
<feature type="domain" description="Cystatin" evidence="4">
    <location>
        <begin position="139"/>
        <end position="229"/>
    </location>
</feature>
<proteinExistence type="predicted"/>
<keyword evidence="3" id="KW-0732">Signal</keyword>
<evidence type="ECO:0000256" key="2">
    <source>
        <dbReference type="ARBA" id="ARBA00022704"/>
    </source>
</evidence>
<evidence type="ECO:0000259" key="4">
    <source>
        <dbReference type="SMART" id="SM00043"/>
    </source>
</evidence>
<feature type="chain" id="PRO_5043832145" description="Cystatin domain-containing protein" evidence="3">
    <location>
        <begin position="26"/>
        <end position="230"/>
    </location>
</feature>
<keyword evidence="2" id="KW-0789">Thiol protease inhibitor</keyword>
<gene>
    <name evidence="5" type="ORF">BUALT_Bualt03G0086500</name>
</gene>
<feature type="signal peptide" evidence="3">
    <location>
        <begin position="1"/>
        <end position="25"/>
    </location>
</feature>
<accession>A0AAV6XWF5</accession>
<reference evidence="5" key="1">
    <citation type="submission" date="2019-10" db="EMBL/GenBank/DDBJ databases">
        <authorList>
            <person name="Zhang R."/>
            <person name="Pan Y."/>
            <person name="Wang J."/>
            <person name="Ma R."/>
            <person name="Yu S."/>
        </authorList>
    </citation>
    <scope>NUCLEOTIDE SEQUENCE</scope>
    <source>
        <strain evidence="5">LA-IB0</strain>
        <tissue evidence="5">Leaf</tissue>
    </source>
</reference>
<dbReference type="InterPro" id="IPR000010">
    <property type="entry name" value="Cystatin_dom"/>
</dbReference>
<dbReference type="InterPro" id="IPR046350">
    <property type="entry name" value="Cystatin_sf"/>
</dbReference>
<evidence type="ECO:0000256" key="1">
    <source>
        <dbReference type="ARBA" id="ARBA00022690"/>
    </source>
</evidence>
<dbReference type="SMART" id="SM00043">
    <property type="entry name" value="CY"/>
    <property type="match status" value="2"/>
</dbReference>
<dbReference type="Proteomes" id="UP000826271">
    <property type="component" value="Unassembled WGS sequence"/>
</dbReference>
<dbReference type="PANTHER" id="PTHR47364">
    <property type="entry name" value="CYSTEINE PROTEINASE INHIBITOR 5"/>
    <property type="match status" value="1"/>
</dbReference>